<feature type="domain" description="Hemerythrin-like" evidence="1">
    <location>
        <begin position="8"/>
        <end position="136"/>
    </location>
</feature>
<name>A0A410P7A8_VELA1</name>
<dbReference type="Pfam" id="PF01814">
    <property type="entry name" value="Hemerythrin"/>
    <property type="match status" value="1"/>
</dbReference>
<dbReference type="InterPro" id="IPR012312">
    <property type="entry name" value="Hemerythrin-like"/>
</dbReference>
<reference evidence="2 3" key="1">
    <citation type="submission" date="2017-01" db="EMBL/GenBank/DDBJ databases">
        <title>First insights into the biology of 'candidatus Vampirococcus archaeovorus'.</title>
        <authorList>
            <person name="Kizina J."/>
            <person name="Jordan S."/>
            <person name="Stueber K."/>
            <person name="Reinhardt R."/>
            <person name="Harder J."/>
        </authorList>
    </citation>
    <scope>NUCLEOTIDE SEQUENCE [LARGE SCALE GENOMIC DNA]</scope>
    <source>
        <strain evidence="2 3">LiM</strain>
    </source>
</reference>
<gene>
    <name evidence="2" type="ORF">BU251_01940</name>
</gene>
<sequence length="179" mass="20914">MLPAGPLMIEHRLIEKMIGIMKSGLGEIEAKKTFNPSFIEKAVDFFRTYADRTHHGKEENILFKALAEKKLNAEHKTILDELIREHIFARQKVKDLQEAAQRFSKQPGALKDVTDNIRTLTAFYPPHIQKEDKRFFLPVMNYFSDAEKNKMLEDFKEFDRNMIHEKYAQVVENFPEAAS</sequence>
<evidence type="ECO:0000259" key="1">
    <source>
        <dbReference type="Pfam" id="PF01814"/>
    </source>
</evidence>
<dbReference type="PANTHER" id="PTHR39966:SF1">
    <property type="entry name" value="HEMERYTHRIN-LIKE DOMAIN-CONTAINING PROTEIN"/>
    <property type="match status" value="1"/>
</dbReference>
<dbReference type="GO" id="GO:0005886">
    <property type="term" value="C:plasma membrane"/>
    <property type="evidence" value="ECO:0007669"/>
    <property type="project" value="TreeGrafter"/>
</dbReference>
<evidence type="ECO:0000313" key="2">
    <source>
        <dbReference type="EMBL" id="QAT17983.1"/>
    </source>
</evidence>
<dbReference type="Gene3D" id="1.20.120.520">
    <property type="entry name" value="nmb1532 protein domain like"/>
    <property type="match status" value="1"/>
</dbReference>
<organism evidence="2 3">
    <name type="scientific">Velamenicoccus archaeovorus</name>
    <dbReference type="NCBI Taxonomy" id="1930593"/>
    <lineage>
        <taxon>Bacteria</taxon>
        <taxon>Pseudomonadati</taxon>
        <taxon>Candidatus Omnitrophota</taxon>
        <taxon>Candidatus Velamenicoccus</taxon>
    </lineage>
</organism>
<protein>
    <submittedName>
        <fullName evidence="2">Cation-binding protein</fullName>
    </submittedName>
</protein>
<dbReference type="Proteomes" id="UP000287243">
    <property type="component" value="Chromosome"/>
</dbReference>
<dbReference type="KEGG" id="vai:BU251_01940"/>
<dbReference type="AlphaFoldDB" id="A0A410P7A8"/>
<accession>A0A410P7A8</accession>
<evidence type="ECO:0000313" key="3">
    <source>
        <dbReference type="Proteomes" id="UP000287243"/>
    </source>
</evidence>
<dbReference type="EMBL" id="CP019384">
    <property type="protein sequence ID" value="QAT17983.1"/>
    <property type="molecule type" value="Genomic_DNA"/>
</dbReference>
<keyword evidence="3" id="KW-1185">Reference proteome</keyword>
<proteinExistence type="predicted"/>
<dbReference type="OrthoDB" id="9785474at2"/>
<dbReference type="PANTHER" id="PTHR39966">
    <property type="entry name" value="BLL2471 PROTEIN-RELATED"/>
    <property type="match status" value="1"/>
</dbReference>